<proteinExistence type="predicted"/>
<organism evidence="1 2">
    <name type="scientific">Pleurodeles waltl</name>
    <name type="common">Iberian ribbed newt</name>
    <dbReference type="NCBI Taxonomy" id="8319"/>
    <lineage>
        <taxon>Eukaryota</taxon>
        <taxon>Metazoa</taxon>
        <taxon>Chordata</taxon>
        <taxon>Craniata</taxon>
        <taxon>Vertebrata</taxon>
        <taxon>Euteleostomi</taxon>
        <taxon>Amphibia</taxon>
        <taxon>Batrachia</taxon>
        <taxon>Caudata</taxon>
        <taxon>Salamandroidea</taxon>
        <taxon>Salamandridae</taxon>
        <taxon>Pleurodelinae</taxon>
        <taxon>Pleurodeles</taxon>
    </lineage>
</organism>
<dbReference type="PANTHER" id="PTHR33198">
    <property type="entry name" value="ANK_REP_REGION DOMAIN-CONTAINING PROTEIN-RELATED"/>
    <property type="match status" value="1"/>
</dbReference>
<name>A0AAV7WRW3_PLEWA</name>
<gene>
    <name evidence="1" type="ORF">NDU88_003239</name>
</gene>
<accession>A0AAV7WRW3</accession>
<dbReference type="AlphaFoldDB" id="A0AAV7WRW3"/>
<comment type="caution">
    <text evidence="1">The sequence shown here is derived from an EMBL/GenBank/DDBJ whole genome shotgun (WGS) entry which is preliminary data.</text>
</comment>
<keyword evidence="2" id="KW-1185">Reference proteome</keyword>
<evidence type="ECO:0000313" key="1">
    <source>
        <dbReference type="EMBL" id="KAJ1215631.1"/>
    </source>
</evidence>
<dbReference type="Proteomes" id="UP001066276">
    <property type="component" value="Chromosome 1_1"/>
</dbReference>
<sequence>MSVTMLAEHFESKLNVVLERHTFFARIQGKTEIVGNFVAALRTLACTCDFGDIIDSLIRDQLVRSTNSKRVHEKLLTKNPDLREAIAIVEGMESTSNWIREMNDHEMCSSSVVKMTQAQGEVLKISIDNKASVSPKEKKKENKDSGARCYRCRSPYTMVGDKNWQVIFDDDCGPLVKPDINPVSYGGTKIDVLGYKVMRIQFQNKTTVADNFRLAVAPDRERSLRLERGAAVDVCSAAAPLCHVTPHDAVDVCSAAAPLCHVTLHALRGDAQGKFASRLPGYRIVRAQTQRVSCRLYRVYISVQQYAYQNIYIYVLLTARACAHRVKCIIWQLLSLFTRTYRKSLRSLFNFFFPANYLKQQ</sequence>
<protein>
    <submittedName>
        <fullName evidence="1">Uncharacterized protein</fullName>
    </submittedName>
</protein>
<reference evidence="1" key="1">
    <citation type="journal article" date="2022" name="bioRxiv">
        <title>Sequencing and chromosome-scale assembly of the giantPleurodeles waltlgenome.</title>
        <authorList>
            <person name="Brown T."/>
            <person name="Elewa A."/>
            <person name="Iarovenko S."/>
            <person name="Subramanian E."/>
            <person name="Araus A.J."/>
            <person name="Petzold A."/>
            <person name="Susuki M."/>
            <person name="Suzuki K.-i.T."/>
            <person name="Hayashi T."/>
            <person name="Toyoda A."/>
            <person name="Oliveira C."/>
            <person name="Osipova E."/>
            <person name="Leigh N.D."/>
            <person name="Simon A."/>
            <person name="Yun M.H."/>
        </authorList>
    </citation>
    <scope>NUCLEOTIDE SEQUENCE</scope>
    <source>
        <strain evidence="1">20211129_DDA</strain>
        <tissue evidence="1">Liver</tissue>
    </source>
</reference>
<evidence type="ECO:0000313" key="2">
    <source>
        <dbReference type="Proteomes" id="UP001066276"/>
    </source>
</evidence>
<dbReference type="EMBL" id="JANPWB010000001">
    <property type="protein sequence ID" value="KAJ1215631.1"/>
    <property type="molecule type" value="Genomic_DNA"/>
</dbReference>